<dbReference type="PROSITE" id="PS50862">
    <property type="entry name" value="AA_TRNA_LIGASE_II"/>
    <property type="match status" value="1"/>
</dbReference>
<evidence type="ECO:0000313" key="10">
    <source>
        <dbReference type="EMBL" id="QJT10042.1"/>
    </source>
</evidence>
<dbReference type="Pfam" id="PF13393">
    <property type="entry name" value="tRNA-synt_His"/>
    <property type="match status" value="1"/>
</dbReference>
<dbReference type="PANTHER" id="PTHR43707">
    <property type="entry name" value="HISTIDYL-TRNA SYNTHETASE"/>
    <property type="match status" value="1"/>
</dbReference>
<keyword evidence="11" id="KW-1185">Reference proteome</keyword>
<keyword evidence="8" id="KW-0963">Cytoplasm</keyword>
<dbReference type="Pfam" id="PF03129">
    <property type="entry name" value="HGTP_anticodon"/>
    <property type="match status" value="1"/>
</dbReference>
<dbReference type="InterPro" id="IPR015807">
    <property type="entry name" value="His-tRNA-ligase"/>
</dbReference>
<evidence type="ECO:0000256" key="8">
    <source>
        <dbReference type="HAMAP-Rule" id="MF_00127"/>
    </source>
</evidence>
<proteinExistence type="inferred from homology"/>
<dbReference type="InterPro" id="IPR006195">
    <property type="entry name" value="aa-tRNA-synth_II"/>
</dbReference>
<evidence type="ECO:0000256" key="5">
    <source>
        <dbReference type="ARBA" id="ARBA00022917"/>
    </source>
</evidence>
<keyword evidence="5 8" id="KW-0648">Protein biosynthesis</keyword>
<evidence type="ECO:0000313" key="11">
    <source>
        <dbReference type="Proteomes" id="UP000503251"/>
    </source>
</evidence>
<evidence type="ECO:0000256" key="3">
    <source>
        <dbReference type="ARBA" id="ARBA00022598"/>
    </source>
</evidence>
<dbReference type="InterPro" id="IPR045864">
    <property type="entry name" value="aa-tRNA-synth_II/BPL/LPL"/>
</dbReference>
<organism evidence="10 11">
    <name type="scientific">Oceanidesulfovibrio marinus</name>
    <dbReference type="NCBI Taxonomy" id="370038"/>
    <lineage>
        <taxon>Bacteria</taxon>
        <taxon>Pseudomonadati</taxon>
        <taxon>Thermodesulfobacteriota</taxon>
        <taxon>Desulfovibrionia</taxon>
        <taxon>Desulfovibrionales</taxon>
        <taxon>Desulfovibrionaceae</taxon>
        <taxon>Oceanidesulfovibrio</taxon>
    </lineage>
</organism>
<dbReference type="PANTHER" id="PTHR43707:SF1">
    <property type="entry name" value="HISTIDINE--TRNA LIGASE, MITOCHONDRIAL-RELATED"/>
    <property type="match status" value="1"/>
</dbReference>
<protein>
    <recommendedName>
        <fullName evidence="8">Histidine--tRNA ligase</fullName>
        <ecNumber evidence="8">6.1.1.21</ecNumber>
    </recommendedName>
    <alternativeName>
        <fullName evidence="8">Histidyl-tRNA synthetase</fullName>
        <shortName evidence="8">HisRS</shortName>
    </alternativeName>
</protein>
<comment type="catalytic activity">
    <reaction evidence="7 8">
        <text>tRNA(His) + L-histidine + ATP = L-histidyl-tRNA(His) + AMP + diphosphate + H(+)</text>
        <dbReference type="Rhea" id="RHEA:17313"/>
        <dbReference type="Rhea" id="RHEA-COMP:9665"/>
        <dbReference type="Rhea" id="RHEA-COMP:9689"/>
        <dbReference type="ChEBI" id="CHEBI:15378"/>
        <dbReference type="ChEBI" id="CHEBI:30616"/>
        <dbReference type="ChEBI" id="CHEBI:33019"/>
        <dbReference type="ChEBI" id="CHEBI:57595"/>
        <dbReference type="ChEBI" id="CHEBI:78442"/>
        <dbReference type="ChEBI" id="CHEBI:78527"/>
        <dbReference type="ChEBI" id="CHEBI:456215"/>
        <dbReference type="EC" id="6.1.1.21"/>
    </reaction>
</comment>
<dbReference type="Proteomes" id="UP000503251">
    <property type="component" value="Chromosome"/>
</dbReference>
<dbReference type="EMBL" id="CP039543">
    <property type="protein sequence ID" value="QJT10042.1"/>
    <property type="molecule type" value="Genomic_DNA"/>
</dbReference>
<feature type="domain" description="Aminoacyl-transfer RNA synthetases class-II family profile" evidence="9">
    <location>
        <begin position="24"/>
        <end position="324"/>
    </location>
</feature>
<name>A0ABX6NHJ6_9BACT</name>
<comment type="subunit">
    <text evidence="2 8">Homodimer.</text>
</comment>
<dbReference type="SUPFAM" id="SSF52954">
    <property type="entry name" value="Class II aaRS ABD-related"/>
    <property type="match status" value="1"/>
</dbReference>
<comment type="similarity">
    <text evidence="1 8">Belongs to the class-II aminoacyl-tRNA synthetase family.</text>
</comment>
<gene>
    <name evidence="8" type="primary">hisS</name>
    <name evidence="10" type="ORF">E8L03_14385</name>
</gene>
<dbReference type="InterPro" id="IPR036621">
    <property type="entry name" value="Anticodon-bd_dom_sf"/>
</dbReference>
<keyword evidence="6 8" id="KW-0030">Aminoacyl-tRNA synthetase</keyword>
<dbReference type="SUPFAM" id="SSF55681">
    <property type="entry name" value="Class II aaRS and biotin synthetases"/>
    <property type="match status" value="1"/>
</dbReference>
<evidence type="ECO:0000256" key="6">
    <source>
        <dbReference type="ARBA" id="ARBA00023146"/>
    </source>
</evidence>
<dbReference type="InterPro" id="IPR041715">
    <property type="entry name" value="HisRS-like_core"/>
</dbReference>
<dbReference type="RefSeq" id="WP_171267712.1">
    <property type="nucleotide sequence ID" value="NZ_CP039543.1"/>
</dbReference>
<evidence type="ECO:0000259" key="9">
    <source>
        <dbReference type="PROSITE" id="PS50862"/>
    </source>
</evidence>
<dbReference type="PIRSF" id="PIRSF001549">
    <property type="entry name" value="His-tRNA_synth"/>
    <property type="match status" value="1"/>
</dbReference>
<dbReference type="GO" id="GO:0004821">
    <property type="term" value="F:histidine-tRNA ligase activity"/>
    <property type="evidence" value="ECO:0007669"/>
    <property type="project" value="UniProtKB-EC"/>
</dbReference>
<dbReference type="NCBIfam" id="TIGR00442">
    <property type="entry name" value="hisS"/>
    <property type="match status" value="1"/>
</dbReference>
<sequence length="419" mass="46986">MSKITRIKGFADYFPPESEAFTFMENAARDVFSRYGYRELRTPVLEKTELFARSIGEETDVVKKEMYTFPDRKDRSLTLRPEATAGVMRSYIESGLATREPYSKLFTFGPMFRYERPQKGRMRQFHQINAECLGLTEPAVDAEVVAMLWQFLSSIRIPNLSLEINTLGCRECRPAYNEALKAYLDSVPEDGWCEDCLRRKSTNPLRVLDCKVPGCKALVDDAPALVDSVCEECSDHFGQVLAHLDAIEIPYTVNKRLVRGLDYYNRTTFEVTSGEIGSQSAVAGGGRYDGLIRDLGGPDQPGIGFACGMERLLLLLPEEEAPRPDAYLAILDEAGMARGFLILQAMRARGVIAEMSPTPKSVKAMMRQANRLRSRFCLLMGPDEIARDVVQVKNLDSGDQNDFSVTSESDLDALADFLR</sequence>
<keyword evidence="8" id="KW-0067">ATP-binding</keyword>
<dbReference type="Gene3D" id="3.30.930.10">
    <property type="entry name" value="Bira Bifunctional Protein, Domain 2"/>
    <property type="match status" value="1"/>
</dbReference>
<reference evidence="10 11" key="1">
    <citation type="submission" date="2019-04" db="EMBL/GenBank/DDBJ databases">
        <title>Isolation and culture of sulfate reducing bacteria from the cold seep of the South China Sea.</title>
        <authorList>
            <person name="Sun C."/>
            <person name="Liu R."/>
        </authorList>
    </citation>
    <scope>NUCLEOTIDE SEQUENCE [LARGE SCALE GENOMIC DNA]</scope>
    <source>
        <strain evidence="10 11">CS1</strain>
    </source>
</reference>
<evidence type="ECO:0000256" key="7">
    <source>
        <dbReference type="ARBA" id="ARBA00047639"/>
    </source>
</evidence>
<comment type="subcellular location">
    <subcellularLocation>
        <location evidence="8">Cytoplasm</location>
    </subcellularLocation>
</comment>
<dbReference type="HAMAP" id="MF_00127">
    <property type="entry name" value="His_tRNA_synth"/>
    <property type="match status" value="1"/>
</dbReference>
<dbReference type="EC" id="6.1.1.21" evidence="8"/>
<evidence type="ECO:0000256" key="4">
    <source>
        <dbReference type="ARBA" id="ARBA00022741"/>
    </source>
</evidence>
<dbReference type="InterPro" id="IPR004516">
    <property type="entry name" value="HisRS/HisZ"/>
</dbReference>
<evidence type="ECO:0000256" key="2">
    <source>
        <dbReference type="ARBA" id="ARBA00011738"/>
    </source>
</evidence>
<dbReference type="InterPro" id="IPR004154">
    <property type="entry name" value="Anticodon-bd"/>
</dbReference>
<dbReference type="Gene3D" id="3.40.50.800">
    <property type="entry name" value="Anticodon-binding domain"/>
    <property type="match status" value="1"/>
</dbReference>
<keyword evidence="4 8" id="KW-0547">Nucleotide-binding</keyword>
<dbReference type="CDD" id="cd00773">
    <property type="entry name" value="HisRS-like_core"/>
    <property type="match status" value="1"/>
</dbReference>
<evidence type="ECO:0000256" key="1">
    <source>
        <dbReference type="ARBA" id="ARBA00008226"/>
    </source>
</evidence>
<accession>A0ABX6NHJ6</accession>
<keyword evidence="3 8" id="KW-0436">Ligase</keyword>